<feature type="domain" description="NAD-dependent epimerase/dehydratase" evidence="2">
    <location>
        <begin position="8"/>
        <end position="247"/>
    </location>
</feature>
<dbReference type="PANTHER" id="PTHR43000">
    <property type="entry name" value="DTDP-D-GLUCOSE 4,6-DEHYDRATASE-RELATED"/>
    <property type="match status" value="1"/>
</dbReference>
<dbReference type="Proteomes" id="UP000509478">
    <property type="component" value="Chromosome"/>
</dbReference>
<evidence type="ECO:0000256" key="1">
    <source>
        <dbReference type="ARBA" id="ARBA00007637"/>
    </source>
</evidence>
<dbReference type="SUPFAM" id="SSF51735">
    <property type="entry name" value="NAD(P)-binding Rossmann-fold domains"/>
    <property type="match status" value="1"/>
</dbReference>
<dbReference type="Gene3D" id="3.40.50.720">
    <property type="entry name" value="NAD(P)-binding Rossmann-like Domain"/>
    <property type="match status" value="1"/>
</dbReference>
<dbReference type="KEGG" id="nue:C5F50_00745"/>
<dbReference type="Pfam" id="PF01370">
    <property type="entry name" value="Epimerase"/>
    <property type="match status" value="1"/>
</dbReference>
<dbReference type="RefSeq" id="WP_179371838.1">
    <property type="nucleotide sequence ID" value="NZ_CP026995.1"/>
</dbReference>
<name>A0A7D5M3G2_9ARCH</name>
<evidence type="ECO:0000313" key="4">
    <source>
        <dbReference type="Proteomes" id="UP000509478"/>
    </source>
</evidence>
<dbReference type="GeneID" id="56066544"/>
<evidence type="ECO:0000313" key="3">
    <source>
        <dbReference type="EMBL" id="QLH05772.1"/>
    </source>
</evidence>
<gene>
    <name evidence="3" type="ORF">C5F50_00745</name>
</gene>
<proteinExistence type="inferred from homology"/>
<reference evidence="3 4" key="1">
    <citation type="submission" date="2018-02" db="EMBL/GenBank/DDBJ databases">
        <title>Complete genome of Nitrosopumilus ureaphilus PS0.</title>
        <authorList>
            <person name="Qin W."/>
            <person name="Zheng Y."/>
            <person name="Stahl D.A."/>
        </authorList>
    </citation>
    <scope>NUCLEOTIDE SEQUENCE [LARGE SCALE GENOMIC DNA]</scope>
    <source>
        <strain evidence="3 4">PS0</strain>
    </source>
</reference>
<dbReference type="InterPro" id="IPR001509">
    <property type="entry name" value="Epimerase_deHydtase"/>
</dbReference>
<comment type="similarity">
    <text evidence="1">Belongs to the NAD(P)-dependent epimerase/dehydratase family.</text>
</comment>
<dbReference type="InterPro" id="IPR036291">
    <property type="entry name" value="NAD(P)-bd_dom_sf"/>
</dbReference>
<dbReference type="EMBL" id="CP026995">
    <property type="protein sequence ID" value="QLH05772.1"/>
    <property type="molecule type" value="Genomic_DNA"/>
</dbReference>
<accession>A0A7D5M3G2</accession>
<keyword evidence="4" id="KW-1185">Reference proteome</keyword>
<evidence type="ECO:0000259" key="2">
    <source>
        <dbReference type="Pfam" id="PF01370"/>
    </source>
</evidence>
<dbReference type="OrthoDB" id="4907at2157"/>
<dbReference type="Gene3D" id="3.90.25.10">
    <property type="entry name" value="UDP-galactose 4-epimerase, domain 1"/>
    <property type="match status" value="1"/>
</dbReference>
<dbReference type="AlphaFoldDB" id="A0A7D5M3G2"/>
<sequence length="326" mass="36656">MNIKNKSILVTGGAGCVGSNIVKKLDEREAKITVIDNLSAYPFDYLHEYGVGNMESVRFVKGDINNNELISELIKNNDVVIHAAALADVGACVRNPHDEFQTNVKATQNILEICKKEEIQKFIFVSSASVYGEPKGQIFKESDACFPVSNYGLSKYWGEQQTRLYNELYDLPTTSIRFFSVYGSPQTPKLGSHSWAIAIFSMLAKKRKPITVFGDGNQIRDFTHVADIAESVVRSIDKDSTNGKFFNSGTGKPTTVNEIVKYVFENIEEVPIHYKPHPKGDPLGGYADVTLMKKYLNWEPKISLNQGIKEYFEWLANHENIVPDWI</sequence>
<protein>
    <submittedName>
        <fullName evidence="3">Epimerase</fullName>
    </submittedName>
</protein>
<organism evidence="3 4">
    <name type="scientific">Nitrosopumilus ureiphilus</name>
    <dbReference type="NCBI Taxonomy" id="1470067"/>
    <lineage>
        <taxon>Archaea</taxon>
        <taxon>Nitrososphaerota</taxon>
        <taxon>Nitrososphaeria</taxon>
        <taxon>Nitrosopumilales</taxon>
        <taxon>Nitrosopumilaceae</taxon>
        <taxon>Nitrosopumilus</taxon>
    </lineage>
</organism>
<dbReference type="PRINTS" id="PR01713">
    <property type="entry name" value="NUCEPIMERASE"/>
</dbReference>